<accession>A0ABV1AAG3</accession>
<dbReference type="EMBL" id="JAHRIP010085729">
    <property type="protein sequence ID" value="MEQ2314765.1"/>
    <property type="molecule type" value="Genomic_DNA"/>
</dbReference>
<reference evidence="1 2" key="1">
    <citation type="submission" date="2021-06" db="EMBL/GenBank/DDBJ databases">
        <authorList>
            <person name="Palmer J.M."/>
        </authorList>
    </citation>
    <scope>NUCLEOTIDE SEQUENCE [LARGE SCALE GENOMIC DNA]</scope>
    <source>
        <strain evidence="1 2">AS_MEX2019</strain>
        <tissue evidence="1">Muscle</tissue>
    </source>
</reference>
<organism evidence="1 2">
    <name type="scientific">Ameca splendens</name>
    <dbReference type="NCBI Taxonomy" id="208324"/>
    <lineage>
        <taxon>Eukaryota</taxon>
        <taxon>Metazoa</taxon>
        <taxon>Chordata</taxon>
        <taxon>Craniata</taxon>
        <taxon>Vertebrata</taxon>
        <taxon>Euteleostomi</taxon>
        <taxon>Actinopterygii</taxon>
        <taxon>Neopterygii</taxon>
        <taxon>Teleostei</taxon>
        <taxon>Neoteleostei</taxon>
        <taxon>Acanthomorphata</taxon>
        <taxon>Ovalentaria</taxon>
        <taxon>Atherinomorphae</taxon>
        <taxon>Cyprinodontiformes</taxon>
        <taxon>Goodeidae</taxon>
        <taxon>Ameca</taxon>
    </lineage>
</organism>
<evidence type="ECO:0000313" key="2">
    <source>
        <dbReference type="Proteomes" id="UP001469553"/>
    </source>
</evidence>
<sequence>MELWQQYSVLSVMRIRTMLDHQASYGLSQGNQRIELWWSFFRRVRSQFWMDLFGDLRDSGNFSGSHEHQCLLRFCFSSVLQKDLMNAKTSGTNTGHASCPRGVPNELYLLPHRYGSRDCGFAVEKRELDVFPEARQATELCGDQNSEEYLQQAVQQNGLQQPQDWESATELYLLVKDIARF</sequence>
<evidence type="ECO:0000313" key="1">
    <source>
        <dbReference type="EMBL" id="MEQ2314765.1"/>
    </source>
</evidence>
<proteinExistence type="predicted"/>
<keyword evidence="2" id="KW-1185">Reference proteome</keyword>
<protein>
    <submittedName>
        <fullName evidence="1">Uncharacterized protein</fullName>
    </submittedName>
</protein>
<dbReference type="Proteomes" id="UP001469553">
    <property type="component" value="Unassembled WGS sequence"/>
</dbReference>
<comment type="caution">
    <text evidence="1">The sequence shown here is derived from an EMBL/GenBank/DDBJ whole genome shotgun (WGS) entry which is preliminary data.</text>
</comment>
<dbReference type="PANTHER" id="PTHR46791">
    <property type="entry name" value="EXPRESSED PROTEIN"/>
    <property type="match status" value="1"/>
</dbReference>
<gene>
    <name evidence="1" type="ORF">AMECASPLE_015472</name>
</gene>
<dbReference type="PANTHER" id="PTHR46791:SF12">
    <property type="match status" value="1"/>
</dbReference>
<name>A0ABV1AAG3_9TELE</name>